<name>A0ABM8Q609_9BACT</name>
<dbReference type="RefSeq" id="WP_230056990.1">
    <property type="nucleotide sequence ID" value="NZ_CAJHOE010000002.1"/>
</dbReference>
<evidence type="ECO:0000313" key="2">
    <source>
        <dbReference type="Proteomes" id="UP000789359"/>
    </source>
</evidence>
<comment type="caution">
    <text evidence="1">The sequence shown here is derived from an EMBL/GenBank/DDBJ whole genome shotgun (WGS) entry which is preliminary data.</text>
</comment>
<proteinExistence type="predicted"/>
<keyword evidence="2" id="KW-1185">Reference proteome</keyword>
<dbReference type="EMBL" id="CAJHOE010000002">
    <property type="protein sequence ID" value="CAD7288267.1"/>
    <property type="molecule type" value="Genomic_DNA"/>
</dbReference>
<protein>
    <recommendedName>
        <fullName evidence="3">YopX protein domain-containing protein</fullName>
    </recommendedName>
</protein>
<accession>A0ABM8Q609</accession>
<evidence type="ECO:0000313" key="1">
    <source>
        <dbReference type="EMBL" id="CAD7288267.1"/>
    </source>
</evidence>
<sequence>MTQEKAEYLKKKLKRKIKKEFFEVFDGMLVDVLNNKNYSFEAEYGILDNKTPDGSFYVYYGDYRLNGNEKFDGAYREIKIDNKKLRCCCNIQIIDRDDTYFDSAVVGSFVLARLMHFYKKYDRKLRKKDIK</sequence>
<evidence type="ECO:0008006" key="3">
    <source>
        <dbReference type="Google" id="ProtNLM"/>
    </source>
</evidence>
<reference evidence="1 2" key="1">
    <citation type="submission" date="2020-11" db="EMBL/GenBank/DDBJ databases">
        <authorList>
            <person name="Peeters C."/>
        </authorList>
    </citation>
    <scope>NUCLEOTIDE SEQUENCE [LARGE SCALE GENOMIC DNA]</scope>
    <source>
        <strain evidence="1 2">LMG 8286</strain>
    </source>
</reference>
<organism evidence="1 2">
    <name type="scientific">Campylobacter suis</name>
    <dbReference type="NCBI Taxonomy" id="2790657"/>
    <lineage>
        <taxon>Bacteria</taxon>
        <taxon>Pseudomonadati</taxon>
        <taxon>Campylobacterota</taxon>
        <taxon>Epsilonproteobacteria</taxon>
        <taxon>Campylobacterales</taxon>
        <taxon>Campylobacteraceae</taxon>
        <taxon>Campylobacter</taxon>
    </lineage>
</organism>
<dbReference type="Proteomes" id="UP000789359">
    <property type="component" value="Unassembled WGS sequence"/>
</dbReference>
<gene>
    <name evidence="1" type="ORF">LMG8286_01235</name>
</gene>